<evidence type="ECO:0000256" key="11">
    <source>
        <dbReference type="ARBA" id="ARBA00022927"/>
    </source>
</evidence>
<keyword evidence="9" id="KW-0256">Endoplasmic reticulum</keyword>
<keyword evidence="7 16" id="KW-0853">WD repeat</keyword>
<comment type="function">
    <text evidence="14">Component of the coat protein complex II (COPII) which promotes the formation of transport vesicles from the endoplasmic reticulum (ER). The coat has two main functions, the physical deformation of the endoplasmic reticulum membrane into vesicles and the selection of cargo molecules.</text>
</comment>
<evidence type="ECO:0000256" key="2">
    <source>
        <dbReference type="ARBA" id="ARBA00004397"/>
    </source>
</evidence>
<feature type="compositionally biased region" description="Basic and acidic residues" evidence="17">
    <location>
        <begin position="513"/>
        <end position="529"/>
    </location>
</feature>
<dbReference type="InterPro" id="IPR019775">
    <property type="entry name" value="WD40_repeat_CS"/>
</dbReference>
<dbReference type="InterPro" id="IPR040251">
    <property type="entry name" value="SEC31-like"/>
</dbReference>
<keyword evidence="10" id="KW-0931">ER-Golgi transport</keyword>
<keyword evidence="12" id="KW-0472">Membrane</keyword>
<evidence type="ECO:0000256" key="13">
    <source>
        <dbReference type="ARBA" id="ARBA00023329"/>
    </source>
</evidence>
<dbReference type="Pfam" id="PF00400">
    <property type="entry name" value="WD40"/>
    <property type="match status" value="3"/>
</dbReference>
<evidence type="ECO:0000256" key="17">
    <source>
        <dbReference type="SAM" id="MobiDB-lite"/>
    </source>
</evidence>
<dbReference type="FunFam" id="2.130.10.10:FF:000526">
    <property type="entry name" value="Protein transport protein SEC31"/>
    <property type="match status" value="1"/>
</dbReference>
<dbReference type="GO" id="GO:0005198">
    <property type="term" value="F:structural molecule activity"/>
    <property type="evidence" value="ECO:0007669"/>
    <property type="project" value="TreeGrafter"/>
</dbReference>
<sequence length="788" mass="83136">MPLKSIQRTATVAWSPANPNDPLLATGTVAGALDDSFSNTTELEIFRLGLDDKDATELSTPAGVVSSNARFNRLSWGGVTADRPLGVIAGGLENGELMLWDPDAIINGNAEGAELFRSSNHSGAVCGLDFNPFQNNLLASAGGNGEIFVWDLANLSKPYSPGPRSSKLEDITCLAWNRQVQHIMATSSGTGYTVVWDLKNRREVLHLNYGGAASGGGPAGLSGRRGVTAVAWNPDGATQLVTASEDDGNPVILTWDLRNARAPEKILRGHSMGVLGLSWCRMDSNLLLSAGKDNRVLCWNPRDGEVIGELPPSNNWAFDVQWCPRNPNLLSVASFDGKVNVYSVQSDQAAAASQASTIAAIGANADDPFNLNASAAPTATSLTLKTPPKWLRRPIGATFGFGGKLVTFGAATAAAMSAAPGAPSAGAVPAVHASVSIRTAVTEPTLVSRSRELEQAIESKSLHAFCEARQKEAAGNAEEEATWKIIAVLFDGDARDRLVKILGRDREHVLPELTDKLEATTDKQEKTGKTDTPPASASAAATEDESATEAAPPSTNGGDALSGYFPESTAAESDFFSGASSTSAAEDAGTGAPSATFHILPADASPVDTLITRAVQLGDFDAAVRACLDADRLADALLLAVCGGNELLARTRQAYFERRANATPYLRLLRSVVGGSLADVVRQGDLAQWDEVLVVLCTYARGEEFSGLCAQLGDRLVEQWHAHKNREARQNAVLCYLAAGDLAKVAQLWIATESEVEQHGLTEGTMSASSVHALALQSLMEKVAVLRQ</sequence>
<dbReference type="PROSITE" id="PS50294">
    <property type="entry name" value="WD_REPEATS_REGION"/>
    <property type="match status" value="1"/>
</dbReference>
<dbReference type="SMART" id="SM00320">
    <property type="entry name" value="WD40"/>
    <property type="match status" value="5"/>
</dbReference>
<name>A0A4P9Z331_9FUNG</name>
<evidence type="ECO:0000256" key="15">
    <source>
        <dbReference type="ARBA" id="ARBA00025864"/>
    </source>
</evidence>
<dbReference type="SUPFAM" id="SSF50978">
    <property type="entry name" value="WD40 repeat-like"/>
    <property type="match status" value="1"/>
</dbReference>
<dbReference type="GO" id="GO:0030127">
    <property type="term" value="C:COPII vesicle coat"/>
    <property type="evidence" value="ECO:0007669"/>
    <property type="project" value="TreeGrafter"/>
</dbReference>
<keyword evidence="8" id="KW-0677">Repeat</keyword>
<organism evidence="18 19">
    <name type="scientific">Syncephalis pseudoplumigaleata</name>
    <dbReference type="NCBI Taxonomy" id="1712513"/>
    <lineage>
        <taxon>Eukaryota</taxon>
        <taxon>Fungi</taxon>
        <taxon>Fungi incertae sedis</taxon>
        <taxon>Zoopagomycota</taxon>
        <taxon>Zoopagomycotina</taxon>
        <taxon>Zoopagomycetes</taxon>
        <taxon>Zoopagales</taxon>
        <taxon>Piptocephalidaceae</taxon>
        <taxon>Syncephalis</taxon>
    </lineage>
</organism>
<dbReference type="InterPro" id="IPR001680">
    <property type="entry name" value="WD40_rpt"/>
</dbReference>
<evidence type="ECO:0000256" key="3">
    <source>
        <dbReference type="ARBA" id="ARBA00009358"/>
    </source>
</evidence>
<evidence type="ECO:0000256" key="14">
    <source>
        <dbReference type="ARBA" id="ARBA00025471"/>
    </source>
</evidence>
<evidence type="ECO:0000256" key="7">
    <source>
        <dbReference type="ARBA" id="ARBA00022574"/>
    </source>
</evidence>
<dbReference type="AlphaFoldDB" id="A0A4P9Z331"/>
<evidence type="ECO:0000256" key="9">
    <source>
        <dbReference type="ARBA" id="ARBA00022824"/>
    </source>
</evidence>
<dbReference type="PANTHER" id="PTHR13923:SF11">
    <property type="entry name" value="SECRETORY 31, ISOFORM D"/>
    <property type="match status" value="1"/>
</dbReference>
<evidence type="ECO:0000256" key="8">
    <source>
        <dbReference type="ARBA" id="ARBA00022737"/>
    </source>
</evidence>
<keyword evidence="19" id="KW-1185">Reference proteome</keyword>
<comment type="subunit">
    <text evidence="15">The COPII coat is composed of at least 5 proteins: the SEC23/24 complex, the SEC13/31 complex, and the protein SAR1. SEC13 and SEC31 make a 2:2 tetramer that forms the edge element of the COPII outer coat. The tetramer self-assembles in multiple copies to form the complete polyhedral cage. Interacts (via WD 8) with SEC13.</text>
</comment>
<feature type="repeat" description="WD" evidence="16">
    <location>
        <begin position="267"/>
        <end position="309"/>
    </location>
</feature>
<evidence type="ECO:0000313" key="18">
    <source>
        <dbReference type="EMBL" id="RKP26201.1"/>
    </source>
</evidence>
<dbReference type="Gene3D" id="1.25.40.1030">
    <property type="match status" value="1"/>
</dbReference>
<feature type="region of interest" description="Disordered" evidence="17">
    <location>
        <begin position="513"/>
        <end position="564"/>
    </location>
</feature>
<dbReference type="GO" id="GO:0015031">
    <property type="term" value="P:protein transport"/>
    <property type="evidence" value="ECO:0007669"/>
    <property type="project" value="UniProtKB-KW"/>
</dbReference>
<keyword evidence="11" id="KW-0653">Protein transport</keyword>
<proteinExistence type="inferred from homology"/>
<evidence type="ECO:0000256" key="1">
    <source>
        <dbReference type="ARBA" id="ARBA00004299"/>
    </source>
</evidence>
<dbReference type="Gene3D" id="2.130.10.10">
    <property type="entry name" value="YVTN repeat-like/Quinoprotein amine dehydrogenase"/>
    <property type="match status" value="1"/>
</dbReference>
<dbReference type="InterPro" id="IPR036322">
    <property type="entry name" value="WD40_repeat_dom_sf"/>
</dbReference>
<dbReference type="GO" id="GO:0007029">
    <property type="term" value="P:endoplasmic reticulum organization"/>
    <property type="evidence" value="ECO:0007669"/>
    <property type="project" value="TreeGrafter"/>
</dbReference>
<evidence type="ECO:0000256" key="16">
    <source>
        <dbReference type="PROSITE-ProRule" id="PRU00221"/>
    </source>
</evidence>
<comment type="similarity">
    <text evidence="3">Belongs to the WD repeat SEC31 family.</text>
</comment>
<gene>
    <name evidence="18" type="ORF">SYNPS1DRAFT_14520</name>
</gene>
<comment type="subcellular location">
    <subcellularLocation>
        <location evidence="1">Cytoplasmic vesicle</location>
        <location evidence="1">COPII-coated vesicle membrane</location>
        <topology evidence="1">Peripheral membrane protein</topology>
        <orientation evidence="1">Cytoplasmic side</orientation>
    </subcellularLocation>
    <subcellularLocation>
        <location evidence="2">Endoplasmic reticulum membrane</location>
        <topology evidence="2">Peripheral membrane protein</topology>
        <orientation evidence="2">Cytoplasmic side</orientation>
    </subcellularLocation>
</comment>
<feature type="non-terminal residue" evidence="18">
    <location>
        <position position="788"/>
    </location>
</feature>
<dbReference type="Proteomes" id="UP000278143">
    <property type="component" value="Unassembled WGS sequence"/>
</dbReference>
<evidence type="ECO:0000256" key="12">
    <source>
        <dbReference type="ARBA" id="ARBA00023136"/>
    </source>
</evidence>
<dbReference type="GO" id="GO:0005789">
    <property type="term" value="C:endoplasmic reticulum membrane"/>
    <property type="evidence" value="ECO:0007669"/>
    <property type="project" value="UniProtKB-SubCell"/>
</dbReference>
<dbReference type="PROSITE" id="PS00678">
    <property type="entry name" value="WD_REPEATS_1"/>
    <property type="match status" value="1"/>
</dbReference>
<keyword evidence="6" id="KW-0813">Transport</keyword>
<protein>
    <recommendedName>
        <fullName evidence="5">Protein transport protein SEC31</fullName>
    </recommendedName>
    <alternativeName>
        <fullName evidence="4">Protein transport protein sec31</fullName>
    </alternativeName>
</protein>
<accession>A0A4P9Z331</accession>
<dbReference type="PANTHER" id="PTHR13923">
    <property type="entry name" value="SEC31-RELATED PROTEIN"/>
    <property type="match status" value="1"/>
</dbReference>
<dbReference type="GO" id="GO:0090110">
    <property type="term" value="P:COPII-coated vesicle cargo loading"/>
    <property type="evidence" value="ECO:0007669"/>
    <property type="project" value="TreeGrafter"/>
</dbReference>
<reference evidence="19" key="1">
    <citation type="journal article" date="2018" name="Nat. Microbiol.">
        <title>Leveraging single-cell genomics to expand the fungal tree of life.</title>
        <authorList>
            <person name="Ahrendt S.R."/>
            <person name="Quandt C.A."/>
            <person name="Ciobanu D."/>
            <person name="Clum A."/>
            <person name="Salamov A."/>
            <person name="Andreopoulos B."/>
            <person name="Cheng J.F."/>
            <person name="Woyke T."/>
            <person name="Pelin A."/>
            <person name="Henrissat B."/>
            <person name="Reynolds N.K."/>
            <person name="Benny G.L."/>
            <person name="Smith M.E."/>
            <person name="James T.Y."/>
            <person name="Grigoriev I.V."/>
        </authorList>
    </citation>
    <scope>NUCLEOTIDE SEQUENCE [LARGE SCALE GENOMIC DNA]</scope>
    <source>
        <strain evidence="19">Benny S71-1</strain>
    </source>
</reference>
<evidence type="ECO:0000256" key="5">
    <source>
        <dbReference type="ARBA" id="ARBA00021236"/>
    </source>
</evidence>
<evidence type="ECO:0000313" key="19">
    <source>
        <dbReference type="Proteomes" id="UP000278143"/>
    </source>
</evidence>
<feature type="compositionally biased region" description="Low complexity" evidence="17">
    <location>
        <begin position="530"/>
        <end position="541"/>
    </location>
</feature>
<evidence type="ECO:0000256" key="4">
    <source>
        <dbReference type="ARBA" id="ARBA00013507"/>
    </source>
</evidence>
<dbReference type="GO" id="GO:0070971">
    <property type="term" value="C:endoplasmic reticulum exit site"/>
    <property type="evidence" value="ECO:0007669"/>
    <property type="project" value="TreeGrafter"/>
</dbReference>
<evidence type="ECO:0000256" key="6">
    <source>
        <dbReference type="ARBA" id="ARBA00022448"/>
    </source>
</evidence>
<feature type="repeat" description="WD" evidence="16">
    <location>
        <begin position="118"/>
        <end position="160"/>
    </location>
</feature>
<keyword evidence="13" id="KW-0968">Cytoplasmic vesicle</keyword>
<dbReference type="EMBL" id="KZ989487">
    <property type="protein sequence ID" value="RKP26201.1"/>
    <property type="molecule type" value="Genomic_DNA"/>
</dbReference>
<dbReference type="PROSITE" id="PS50082">
    <property type="entry name" value="WD_REPEATS_2"/>
    <property type="match status" value="2"/>
</dbReference>
<dbReference type="InterPro" id="IPR015943">
    <property type="entry name" value="WD40/YVTN_repeat-like_dom_sf"/>
</dbReference>
<dbReference type="OrthoDB" id="542917at2759"/>
<evidence type="ECO:0000256" key="10">
    <source>
        <dbReference type="ARBA" id="ARBA00022892"/>
    </source>
</evidence>